<dbReference type="Proteomes" id="UP000747110">
    <property type="component" value="Unassembled WGS sequence"/>
</dbReference>
<evidence type="ECO:0000313" key="2">
    <source>
        <dbReference type="EMBL" id="GIL76168.1"/>
    </source>
</evidence>
<dbReference type="EMBL" id="BNCQ01000008">
    <property type="protein sequence ID" value="GIM00873.1"/>
    <property type="molecule type" value="Genomic_DNA"/>
</dbReference>
<name>A0A8J4G669_9CHLO</name>
<dbReference type="AlphaFoldDB" id="A0A8J4G669"/>
<protein>
    <submittedName>
        <fullName evidence="3">Uncharacterized protein</fullName>
    </submittedName>
</protein>
<evidence type="ECO:0000313" key="4">
    <source>
        <dbReference type="Proteomes" id="UP000722791"/>
    </source>
</evidence>
<reference evidence="3" key="1">
    <citation type="journal article" date="2021" name="Proc. Natl. Acad. Sci. U.S.A.">
        <title>Three genomes in the algal genus Volvox reveal the fate of a haploid sex-determining region after a transition to homothallism.</title>
        <authorList>
            <person name="Yamamoto K."/>
            <person name="Hamaji T."/>
            <person name="Kawai-Toyooka H."/>
            <person name="Matsuzaki R."/>
            <person name="Takahashi F."/>
            <person name="Nishimura Y."/>
            <person name="Kawachi M."/>
            <person name="Noguchi H."/>
            <person name="Minakuchi Y."/>
            <person name="Umen J.G."/>
            <person name="Toyoda A."/>
            <person name="Nozaki H."/>
        </authorList>
    </citation>
    <scope>NUCLEOTIDE SEQUENCE</scope>
    <source>
        <strain evidence="3">NIES-3785</strain>
        <strain evidence="2">NIES-3786</strain>
    </source>
</reference>
<evidence type="ECO:0000313" key="3">
    <source>
        <dbReference type="EMBL" id="GIM00873.1"/>
    </source>
</evidence>
<evidence type="ECO:0000256" key="1">
    <source>
        <dbReference type="SAM" id="MobiDB-lite"/>
    </source>
</evidence>
<feature type="compositionally biased region" description="Polar residues" evidence="1">
    <location>
        <begin position="113"/>
        <end position="131"/>
    </location>
</feature>
<evidence type="ECO:0000313" key="5">
    <source>
        <dbReference type="Proteomes" id="UP000747110"/>
    </source>
</evidence>
<proteinExistence type="predicted"/>
<comment type="caution">
    <text evidence="3">The sequence shown here is derived from an EMBL/GenBank/DDBJ whole genome shotgun (WGS) entry which is preliminary data.</text>
</comment>
<keyword evidence="5" id="KW-1185">Reference proteome</keyword>
<accession>A0A8J4G669</accession>
<feature type="region of interest" description="Disordered" evidence="1">
    <location>
        <begin position="102"/>
        <end position="158"/>
    </location>
</feature>
<gene>
    <name evidence="2" type="ORF">Vretifemale_5868</name>
    <name evidence="3" type="ORF">Vretimale_5768</name>
</gene>
<sequence length="158" mass="16807">MFRPCPPPYWARAAHLPRSPTRTAPPHPAALRTIRTSPLPLAAAADPAVLAAPATAAPSSRLWVGFLHVAGTASAGVFVSKWHRRTRWDPWVAVPAVVRGRAGSRQVDAARQRVTSEPQEMISEPTTSTGAPPTVGDPAAEEEPAHGELLMGDTHTHT</sequence>
<dbReference type="EMBL" id="BNCP01000008">
    <property type="protein sequence ID" value="GIL76168.1"/>
    <property type="molecule type" value="Genomic_DNA"/>
</dbReference>
<dbReference type="Proteomes" id="UP000722791">
    <property type="component" value="Unassembled WGS sequence"/>
</dbReference>
<organism evidence="3 4">
    <name type="scientific">Volvox reticuliferus</name>
    <dbReference type="NCBI Taxonomy" id="1737510"/>
    <lineage>
        <taxon>Eukaryota</taxon>
        <taxon>Viridiplantae</taxon>
        <taxon>Chlorophyta</taxon>
        <taxon>core chlorophytes</taxon>
        <taxon>Chlorophyceae</taxon>
        <taxon>CS clade</taxon>
        <taxon>Chlamydomonadales</taxon>
        <taxon>Volvocaceae</taxon>
        <taxon>Volvox</taxon>
    </lineage>
</organism>